<sequence length="370" mass="40015">MPPKVLSSERVEDSSDEDSSTSTSTQTLQQKISALPAQRQKPTDQSSESDSSDTESNASSKASTSSKTSSSTSSLRKKRKATDDPKPVQKPSPKRTRVDYSNVKRIESTNYVPPQGWSTTKAKVTDFPSETNGMFNDLEGKQLWHISAHSSMDISKLKSLNVSEALKGAPILEHKGVRYNLSQGHIGNAVVLLPAGTRNEYAPTGSSIAQSFQIQEFVPTSNGAALVNGQHDNDDSTTATTFFATQTGQKKPPRQQPENLRPRYTPFGVQESTTPGTLGNSTAPDAGSAMEGVVLGISEAQGGNTEQTPKSSKKSHRKKEKAVNIGSEVQEMSPTSRRNLQVSSIVNVTPVEGKERSHKKKKKKDKKLDS</sequence>
<feature type="compositionally biased region" description="Basic residues" evidence="1">
    <location>
        <begin position="311"/>
        <end position="320"/>
    </location>
</feature>
<proteinExistence type="predicted"/>
<comment type="caution">
    <text evidence="2">The sequence shown here is derived from an EMBL/GenBank/DDBJ whole genome shotgun (WGS) entry which is preliminary data.</text>
</comment>
<gene>
    <name evidence="2" type="ORF">LTR05_007148</name>
</gene>
<feature type="region of interest" description="Disordered" evidence="1">
    <location>
        <begin position="1"/>
        <end position="122"/>
    </location>
</feature>
<dbReference type="PANTHER" id="PTHR28155:SF1">
    <property type="entry name" value="DNA-DIRECTED RNA POLYMERASE I SUBUNIT RPA34.5-DOMAIN-CONTAINING PROTEIN"/>
    <property type="match status" value="1"/>
</dbReference>
<evidence type="ECO:0000313" key="2">
    <source>
        <dbReference type="EMBL" id="KAK5082006.1"/>
    </source>
</evidence>
<feature type="compositionally biased region" description="Basic residues" evidence="1">
    <location>
        <begin position="356"/>
        <end position="370"/>
    </location>
</feature>
<evidence type="ECO:0008006" key="4">
    <source>
        <dbReference type="Google" id="ProtNLM"/>
    </source>
</evidence>
<feature type="compositionally biased region" description="Low complexity" evidence="1">
    <location>
        <begin position="46"/>
        <end position="74"/>
    </location>
</feature>
<feature type="compositionally biased region" description="Polar residues" evidence="1">
    <location>
        <begin position="270"/>
        <end position="283"/>
    </location>
</feature>
<dbReference type="GO" id="GO:0006360">
    <property type="term" value="P:transcription by RNA polymerase I"/>
    <property type="evidence" value="ECO:0007669"/>
    <property type="project" value="InterPro"/>
</dbReference>
<dbReference type="Proteomes" id="UP001309876">
    <property type="component" value="Unassembled WGS sequence"/>
</dbReference>
<feature type="region of interest" description="Disordered" evidence="1">
    <location>
        <begin position="244"/>
        <end position="370"/>
    </location>
</feature>
<reference evidence="2 3" key="1">
    <citation type="submission" date="2023-08" db="EMBL/GenBank/DDBJ databases">
        <title>Black Yeasts Isolated from many extreme environments.</title>
        <authorList>
            <person name="Coleine C."/>
            <person name="Stajich J.E."/>
            <person name="Selbmann L."/>
        </authorList>
    </citation>
    <scope>NUCLEOTIDE SEQUENCE [LARGE SCALE GENOMIC DNA]</scope>
    <source>
        <strain evidence="2 3">CCFEE 5910</strain>
    </source>
</reference>
<dbReference type="Gene3D" id="6.20.250.70">
    <property type="match status" value="1"/>
</dbReference>
<feature type="compositionally biased region" description="Basic and acidic residues" evidence="1">
    <location>
        <begin position="96"/>
        <end position="107"/>
    </location>
</feature>
<dbReference type="EMBL" id="JAVRRJ010000008">
    <property type="protein sequence ID" value="KAK5082006.1"/>
    <property type="molecule type" value="Genomic_DNA"/>
</dbReference>
<name>A0AAN7SUQ4_9EURO</name>
<protein>
    <recommendedName>
        <fullName evidence="4">DNA-directed RNA polymerase I subunit RPA34.5-domain-containing protein</fullName>
    </recommendedName>
</protein>
<dbReference type="InterPro" id="IPR053263">
    <property type="entry name" value="Euk_RPA34_RNAP_subunit"/>
</dbReference>
<evidence type="ECO:0000313" key="3">
    <source>
        <dbReference type="Proteomes" id="UP001309876"/>
    </source>
</evidence>
<feature type="compositionally biased region" description="Polar residues" evidence="1">
    <location>
        <begin position="330"/>
        <end position="347"/>
    </location>
</feature>
<accession>A0AAN7SUQ4</accession>
<keyword evidence="3" id="KW-1185">Reference proteome</keyword>
<dbReference type="Pfam" id="PF08208">
    <property type="entry name" value="RNA_polI_A34"/>
    <property type="match status" value="1"/>
</dbReference>
<feature type="compositionally biased region" description="Polar residues" evidence="1">
    <location>
        <begin position="108"/>
        <end position="122"/>
    </location>
</feature>
<organism evidence="2 3">
    <name type="scientific">Lithohypha guttulata</name>
    <dbReference type="NCBI Taxonomy" id="1690604"/>
    <lineage>
        <taxon>Eukaryota</taxon>
        <taxon>Fungi</taxon>
        <taxon>Dikarya</taxon>
        <taxon>Ascomycota</taxon>
        <taxon>Pezizomycotina</taxon>
        <taxon>Eurotiomycetes</taxon>
        <taxon>Chaetothyriomycetidae</taxon>
        <taxon>Chaetothyriales</taxon>
        <taxon>Trichomeriaceae</taxon>
        <taxon>Lithohypha</taxon>
    </lineage>
</organism>
<dbReference type="AlphaFoldDB" id="A0AAN7SUQ4"/>
<dbReference type="InterPro" id="IPR013240">
    <property type="entry name" value="DNA-dir_RNA_pol1_su_RPA34"/>
</dbReference>
<evidence type="ECO:0000256" key="1">
    <source>
        <dbReference type="SAM" id="MobiDB-lite"/>
    </source>
</evidence>
<dbReference type="PANTHER" id="PTHR28155">
    <property type="entry name" value="ACR243WP"/>
    <property type="match status" value="1"/>
</dbReference>